<evidence type="ECO:0000259" key="3">
    <source>
        <dbReference type="PROSITE" id="PS50192"/>
    </source>
</evidence>
<feature type="domain" description="T-SNARE coiled-coil homology" evidence="3">
    <location>
        <begin position="275"/>
        <end position="337"/>
    </location>
</feature>
<dbReference type="AlphaFoldDB" id="A0A9W9YX91"/>
<dbReference type="OrthoDB" id="331602at2759"/>
<reference evidence="4" key="1">
    <citation type="submission" date="2023-01" db="EMBL/GenBank/DDBJ databases">
        <title>Genome assembly of the deep-sea coral Lophelia pertusa.</title>
        <authorList>
            <person name="Herrera S."/>
            <person name="Cordes E."/>
        </authorList>
    </citation>
    <scope>NUCLEOTIDE SEQUENCE</scope>
    <source>
        <strain evidence="4">USNM1676648</strain>
        <tissue evidence="4">Polyp</tissue>
    </source>
</reference>
<keyword evidence="5" id="KW-1185">Reference proteome</keyword>
<sequence length="337" mass="39179">MNSLESERKRARIEYEKDSGNEKLGLRRLEEKYDDLQQNFQYIAEQEKNAKDQLKEIKKEYETYRNKSEQKVQNLQREKLKVCAERDELQEDTSKQQMELKNALFRQGTEKAVIQNKLEDTESQLENVKRRLSEVMIQLPELEQLRERSRTAEHRVKELEQKLSRQDEATGVAMVMQTQLAKETNESNLLLKEKADSLQGKLQRAEQRITELTRVEIENEVHRQPSLHKMLANLQKSQVVLLETQSELKSSAHIHETAYQRAAQELTAVKKDLVEMKVDDISDEVDDISDEVDDISDEVDDISDEVDDISDEVDDISDEVDDISDEVDGISDEADDI</sequence>
<evidence type="ECO:0000313" key="5">
    <source>
        <dbReference type="Proteomes" id="UP001163046"/>
    </source>
</evidence>
<dbReference type="InterPro" id="IPR000727">
    <property type="entry name" value="T_SNARE_dom"/>
</dbReference>
<dbReference type="Proteomes" id="UP001163046">
    <property type="component" value="Unassembled WGS sequence"/>
</dbReference>
<feature type="region of interest" description="Disordered" evidence="2">
    <location>
        <begin position="282"/>
        <end position="337"/>
    </location>
</feature>
<dbReference type="EMBL" id="MU826851">
    <property type="protein sequence ID" value="KAJ7371146.1"/>
    <property type="molecule type" value="Genomic_DNA"/>
</dbReference>
<dbReference type="Pfam" id="PF05557">
    <property type="entry name" value="MAD"/>
    <property type="match status" value="1"/>
</dbReference>
<organism evidence="4 5">
    <name type="scientific">Desmophyllum pertusum</name>
    <dbReference type="NCBI Taxonomy" id="174260"/>
    <lineage>
        <taxon>Eukaryota</taxon>
        <taxon>Metazoa</taxon>
        <taxon>Cnidaria</taxon>
        <taxon>Anthozoa</taxon>
        <taxon>Hexacorallia</taxon>
        <taxon>Scleractinia</taxon>
        <taxon>Caryophylliina</taxon>
        <taxon>Caryophylliidae</taxon>
        <taxon>Desmophyllum</taxon>
    </lineage>
</organism>
<accession>A0A9W9YX91</accession>
<evidence type="ECO:0000256" key="2">
    <source>
        <dbReference type="SAM" id="MobiDB-lite"/>
    </source>
</evidence>
<evidence type="ECO:0000313" key="4">
    <source>
        <dbReference type="EMBL" id="KAJ7371146.1"/>
    </source>
</evidence>
<protein>
    <submittedName>
        <fullName evidence="4">Mitotic spindle assembly checkpoint protein MAD1</fullName>
    </submittedName>
</protein>
<feature type="coiled-coil region" evidence="1">
    <location>
        <begin position="1"/>
        <end position="215"/>
    </location>
</feature>
<dbReference type="InterPro" id="IPR008672">
    <property type="entry name" value="Mad1"/>
</dbReference>
<keyword evidence="1" id="KW-0175">Coiled coil</keyword>
<gene>
    <name evidence="4" type="primary">MAD1L1_2</name>
    <name evidence="4" type="ORF">OS493_027835</name>
</gene>
<dbReference type="Gene3D" id="1.10.287.950">
    <property type="entry name" value="Methyl-accepting chemotaxis protein"/>
    <property type="match status" value="1"/>
</dbReference>
<evidence type="ECO:0000256" key="1">
    <source>
        <dbReference type="SAM" id="Coils"/>
    </source>
</evidence>
<name>A0A9W9YX91_9CNID</name>
<dbReference type="PROSITE" id="PS50192">
    <property type="entry name" value="T_SNARE"/>
    <property type="match status" value="1"/>
</dbReference>
<comment type="caution">
    <text evidence="4">The sequence shown here is derived from an EMBL/GenBank/DDBJ whole genome shotgun (WGS) entry which is preliminary data.</text>
</comment>
<proteinExistence type="predicted"/>